<dbReference type="InterPro" id="IPR002018">
    <property type="entry name" value="CarbesteraseB"/>
</dbReference>
<evidence type="ECO:0000313" key="5">
    <source>
        <dbReference type="EMBL" id="PWN86742.1"/>
    </source>
</evidence>
<feature type="domain" description="Carboxylesterase type B" evidence="4">
    <location>
        <begin position="37"/>
        <end position="369"/>
    </location>
</feature>
<reference evidence="5 6" key="1">
    <citation type="journal article" date="2018" name="Mol. Biol. Evol.">
        <title>Broad Genomic Sampling Reveals a Smut Pathogenic Ancestry of the Fungal Clade Ustilaginomycotina.</title>
        <authorList>
            <person name="Kijpornyongpan T."/>
            <person name="Mondo S.J."/>
            <person name="Barry K."/>
            <person name="Sandor L."/>
            <person name="Lee J."/>
            <person name="Lipzen A."/>
            <person name="Pangilinan J."/>
            <person name="LaButti K."/>
            <person name="Hainaut M."/>
            <person name="Henrissat B."/>
            <person name="Grigoriev I.V."/>
            <person name="Spatafora J.W."/>
            <person name="Aime M.C."/>
        </authorList>
    </citation>
    <scope>NUCLEOTIDE SEQUENCE [LARGE SCALE GENOMIC DNA]</scope>
    <source>
        <strain evidence="5 6">MCA 4198</strain>
    </source>
</reference>
<dbReference type="InterPro" id="IPR019819">
    <property type="entry name" value="Carboxylesterase_B_CS"/>
</dbReference>
<evidence type="ECO:0000256" key="3">
    <source>
        <dbReference type="RuleBase" id="RU361235"/>
    </source>
</evidence>
<accession>A0A316YBS3</accession>
<dbReference type="AlphaFoldDB" id="A0A316YBS3"/>
<dbReference type="Gene3D" id="3.40.50.1820">
    <property type="entry name" value="alpha/beta hydrolase"/>
    <property type="match status" value="1"/>
</dbReference>
<dbReference type="InterPro" id="IPR029058">
    <property type="entry name" value="AB_hydrolase_fold"/>
</dbReference>
<comment type="similarity">
    <text evidence="1 3">Belongs to the type-B carboxylesterase/lipase family.</text>
</comment>
<proteinExistence type="inferred from homology"/>
<dbReference type="Pfam" id="PF00135">
    <property type="entry name" value="COesterase"/>
    <property type="match status" value="1"/>
</dbReference>
<dbReference type="GO" id="GO:0016787">
    <property type="term" value="F:hydrolase activity"/>
    <property type="evidence" value="ECO:0007669"/>
    <property type="project" value="UniProtKB-KW"/>
</dbReference>
<evidence type="ECO:0000313" key="6">
    <source>
        <dbReference type="Proteomes" id="UP000245768"/>
    </source>
</evidence>
<feature type="chain" id="PRO_5016190997" description="Carboxylic ester hydrolase" evidence="3">
    <location>
        <begin position="21"/>
        <end position="550"/>
    </location>
</feature>
<evidence type="ECO:0000259" key="4">
    <source>
        <dbReference type="Pfam" id="PF00135"/>
    </source>
</evidence>
<evidence type="ECO:0000256" key="1">
    <source>
        <dbReference type="ARBA" id="ARBA00005964"/>
    </source>
</evidence>
<dbReference type="InterPro" id="IPR019826">
    <property type="entry name" value="Carboxylesterase_B_AS"/>
</dbReference>
<keyword evidence="3" id="KW-0732">Signal</keyword>
<name>A0A316YBS3_9BASI</name>
<sequence>MFFQIQFALVLQVLVLLTRASSVKQNKCAETTTPLQGTFVGNCLEEVEEYLGIPYATPPVDALRFSKTTPLPKYSSSKKRPANEPGSACRQPPFFLNDVQKSYAEDCLYLNIYAPKKSKKSLPVLFWIHGGAFLNGAGSGEQFNATKLLTQSLKLREPIIFVSINYRLGAFGFLGGSTIANAAKEGKAALNAGYYDQREALHWVQRNIASFGGDPKKVTIFGESAGANSVGQQMLAKEGDVQGLFRAAIMQSGNPSVSRRLPPTHPFAQDGYNAFLTGAGCSLETSEPDQLRCLRNASSDALNDANSKAASGKQAAFVPLQDDFFVRGLPSAQFKRGAFPDIPYIQGDNLDEGTVFALSTPNVTSDEDFSKTVTSTYGDELEPLLPQILKLWSSSPAKGSPYEPQLFGKSQSDLSRPPSSVPVCSRSILDHSRSATSTTLSQLRRLSSGFCSSSLCQRLPMCRRPPSRIKRISPSMTLYIWMTKDGPNAPSRHRQRPALLGENRQSPLAFITRRGTWRFPCLCPSFWTLASSYALCLLLFPSDGPWASPS</sequence>
<dbReference type="STRING" id="215250.A0A316YBS3"/>
<evidence type="ECO:0000256" key="2">
    <source>
        <dbReference type="ARBA" id="ARBA00022801"/>
    </source>
</evidence>
<keyword evidence="2 3" id="KW-0378">Hydrolase</keyword>
<keyword evidence="6" id="KW-1185">Reference proteome</keyword>
<organism evidence="5 6">
    <name type="scientific">Acaromyces ingoldii</name>
    <dbReference type="NCBI Taxonomy" id="215250"/>
    <lineage>
        <taxon>Eukaryota</taxon>
        <taxon>Fungi</taxon>
        <taxon>Dikarya</taxon>
        <taxon>Basidiomycota</taxon>
        <taxon>Ustilaginomycotina</taxon>
        <taxon>Exobasidiomycetes</taxon>
        <taxon>Exobasidiales</taxon>
        <taxon>Cryptobasidiaceae</taxon>
        <taxon>Acaromyces</taxon>
    </lineage>
</organism>
<dbReference type="GeneID" id="37040347"/>
<dbReference type="EMBL" id="KZ819642">
    <property type="protein sequence ID" value="PWN86742.1"/>
    <property type="molecule type" value="Genomic_DNA"/>
</dbReference>
<dbReference type="RefSeq" id="XP_025373940.1">
    <property type="nucleotide sequence ID" value="XM_025518431.1"/>
</dbReference>
<feature type="signal peptide" evidence="3">
    <location>
        <begin position="1"/>
        <end position="20"/>
    </location>
</feature>
<dbReference type="PROSITE" id="PS00941">
    <property type="entry name" value="CARBOXYLESTERASE_B_2"/>
    <property type="match status" value="1"/>
</dbReference>
<dbReference type="Proteomes" id="UP000245768">
    <property type="component" value="Unassembled WGS sequence"/>
</dbReference>
<dbReference type="EC" id="3.1.1.-" evidence="3"/>
<dbReference type="OrthoDB" id="408631at2759"/>
<protein>
    <recommendedName>
        <fullName evidence="3">Carboxylic ester hydrolase</fullName>
        <ecNumber evidence="3">3.1.1.-</ecNumber>
    </recommendedName>
</protein>
<dbReference type="PANTHER" id="PTHR11559">
    <property type="entry name" value="CARBOXYLESTERASE"/>
    <property type="match status" value="1"/>
</dbReference>
<gene>
    <name evidence="5" type="ORF">FA10DRAFT_199121</name>
</gene>
<dbReference type="PROSITE" id="PS00122">
    <property type="entry name" value="CARBOXYLESTERASE_B_1"/>
    <property type="match status" value="1"/>
</dbReference>
<dbReference type="InterPro" id="IPR050309">
    <property type="entry name" value="Type-B_Carboxylest/Lipase"/>
</dbReference>
<dbReference type="SUPFAM" id="SSF53474">
    <property type="entry name" value="alpha/beta-Hydrolases"/>
    <property type="match status" value="1"/>
</dbReference>
<dbReference type="InParanoid" id="A0A316YBS3"/>